<evidence type="ECO:0000256" key="1">
    <source>
        <dbReference type="SAM" id="Phobius"/>
    </source>
</evidence>
<accession>A0A9E7BZ58</accession>
<keyword evidence="3" id="KW-1185">Reference proteome</keyword>
<gene>
    <name evidence="2" type="ORF">DSM104329_00572</name>
</gene>
<dbReference type="KEGG" id="sbae:DSM104329_00572"/>
<feature type="transmembrane region" description="Helical" evidence="1">
    <location>
        <begin position="81"/>
        <end position="97"/>
    </location>
</feature>
<name>A0A9E7BZ58_9ACTN</name>
<feature type="transmembrane region" description="Helical" evidence="1">
    <location>
        <begin position="20"/>
        <end position="39"/>
    </location>
</feature>
<reference evidence="2" key="1">
    <citation type="journal article" date="2022" name="Int. J. Syst. Evol. Microbiol.">
        <title>Pseudomonas aegrilactucae sp. nov. and Pseudomonas morbosilactucae sp. nov., pathogens causing bacterial rot of lettuce in Japan.</title>
        <authorList>
            <person name="Sawada H."/>
            <person name="Fujikawa T."/>
            <person name="Satou M."/>
        </authorList>
    </citation>
    <scope>NUCLEOTIDE SEQUENCE</scope>
    <source>
        <strain evidence="2">0166_1</strain>
    </source>
</reference>
<protein>
    <submittedName>
        <fullName evidence="2">Uncharacterized protein</fullName>
    </submittedName>
</protein>
<feature type="transmembrane region" description="Helical" evidence="1">
    <location>
        <begin position="142"/>
        <end position="162"/>
    </location>
</feature>
<sequence>MLLLSATSDEDEREMNEVVVAAAWAAGGVNLAAALWGAWRWWQVEPSRVFWVLLRAGQAAALAFALLCGVLVLAGHKPDDGLFWVYVLVPIAVAFVAEQLRLASAQTVLDARGLEDASAVGGLPAADQRSVVLQIVRREMGVMALSAAAMAFLLVRAATTAAGF</sequence>
<evidence type="ECO:0000313" key="2">
    <source>
        <dbReference type="EMBL" id="UGS34199.1"/>
    </source>
</evidence>
<keyword evidence="1" id="KW-0472">Membrane</keyword>
<dbReference type="AlphaFoldDB" id="A0A9E7BZ58"/>
<feature type="transmembrane region" description="Helical" evidence="1">
    <location>
        <begin position="51"/>
        <end position="75"/>
    </location>
</feature>
<dbReference type="Proteomes" id="UP001162834">
    <property type="component" value="Chromosome"/>
</dbReference>
<dbReference type="EMBL" id="CP087164">
    <property type="protein sequence ID" value="UGS34199.1"/>
    <property type="molecule type" value="Genomic_DNA"/>
</dbReference>
<organism evidence="2 3">
    <name type="scientific">Capillimicrobium parvum</name>
    <dbReference type="NCBI Taxonomy" id="2884022"/>
    <lineage>
        <taxon>Bacteria</taxon>
        <taxon>Bacillati</taxon>
        <taxon>Actinomycetota</taxon>
        <taxon>Thermoleophilia</taxon>
        <taxon>Solirubrobacterales</taxon>
        <taxon>Capillimicrobiaceae</taxon>
        <taxon>Capillimicrobium</taxon>
    </lineage>
</organism>
<keyword evidence="1" id="KW-1133">Transmembrane helix</keyword>
<proteinExistence type="predicted"/>
<keyword evidence="1" id="KW-0812">Transmembrane</keyword>
<evidence type="ECO:0000313" key="3">
    <source>
        <dbReference type="Proteomes" id="UP001162834"/>
    </source>
</evidence>